<accession>A0A0A9GY73</accession>
<protein>
    <submittedName>
        <fullName evidence="1">Uncharacterized protein</fullName>
    </submittedName>
</protein>
<proteinExistence type="predicted"/>
<name>A0A0A9GY73_ARUDO</name>
<organism evidence="1">
    <name type="scientific">Arundo donax</name>
    <name type="common">Giant reed</name>
    <name type="synonym">Donax arundinaceus</name>
    <dbReference type="NCBI Taxonomy" id="35708"/>
    <lineage>
        <taxon>Eukaryota</taxon>
        <taxon>Viridiplantae</taxon>
        <taxon>Streptophyta</taxon>
        <taxon>Embryophyta</taxon>
        <taxon>Tracheophyta</taxon>
        <taxon>Spermatophyta</taxon>
        <taxon>Magnoliopsida</taxon>
        <taxon>Liliopsida</taxon>
        <taxon>Poales</taxon>
        <taxon>Poaceae</taxon>
        <taxon>PACMAD clade</taxon>
        <taxon>Arundinoideae</taxon>
        <taxon>Arundineae</taxon>
        <taxon>Arundo</taxon>
    </lineage>
</organism>
<reference evidence="1" key="2">
    <citation type="journal article" date="2015" name="Data Brief">
        <title>Shoot transcriptome of the giant reed, Arundo donax.</title>
        <authorList>
            <person name="Barrero R.A."/>
            <person name="Guerrero F.D."/>
            <person name="Moolhuijzen P."/>
            <person name="Goolsby J.A."/>
            <person name="Tidwell J."/>
            <person name="Bellgard S.E."/>
            <person name="Bellgard M.I."/>
        </authorList>
    </citation>
    <scope>NUCLEOTIDE SEQUENCE</scope>
    <source>
        <tissue evidence="1">Shoot tissue taken approximately 20 cm above the soil surface</tissue>
    </source>
</reference>
<sequence length="40" mass="4594">MLSVVKQCLAYSCLNLHVTLFPHLRSTLLYSHLLFSLFSP</sequence>
<reference evidence="1" key="1">
    <citation type="submission" date="2014-09" db="EMBL/GenBank/DDBJ databases">
        <authorList>
            <person name="Magalhaes I.L.F."/>
            <person name="Oliveira U."/>
            <person name="Santos F.R."/>
            <person name="Vidigal T.H.D.A."/>
            <person name="Brescovit A.D."/>
            <person name="Santos A.J."/>
        </authorList>
    </citation>
    <scope>NUCLEOTIDE SEQUENCE</scope>
    <source>
        <tissue evidence="1">Shoot tissue taken approximately 20 cm above the soil surface</tissue>
    </source>
</reference>
<evidence type="ECO:0000313" key="1">
    <source>
        <dbReference type="EMBL" id="JAE28494.1"/>
    </source>
</evidence>
<dbReference type="EMBL" id="GBRH01169402">
    <property type="protein sequence ID" value="JAE28494.1"/>
    <property type="molecule type" value="Transcribed_RNA"/>
</dbReference>
<dbReference type="AlphaFoldDB" id="A0A0A9GY73"/>